<comment type="caution">
    <text evidence="2">The sequence shown here is derived from an EMBL/GenBank/DDBJ whole genome shotgun (WGS) entry which is preliminary data.</text>
</comment>
<sequence length="520" mass="55279">MSHRSLPSARTRLSFAGLAVTLAAGLGLAAVNVTAEADPGLRACTAEEYAALVEAGDNFALGCQLPGSALADITSGFADALAQEPLPLTSEDEVDKSDNVELVAHLPLEGSFAEEGAYGTDMAFKGRWLYDGNYNGFQVFDIKKPTKPKRVAQVFCPGGQGDLSIHKNILVMSVDASRSDDSCSSTALSATEKSAWEGLRVFDVSNPRKPKYVAAVETDCGSHTHTLAPTKNGKSLFVYVSSYSPNADYPDCQPPHDKISVVKIPVKKPARAKLAATPVLFPDGGNPGGPIPLLTSSSTSGCHDITAYPSKDIAAGACMGDGILLDISKRAKPTVTEVVTDDLNFAFWHSATFNNAGTKVLFTDELGGGSLPTCHPGFGPTKGANGIYDIVDGALEFQSYYKIPRIQALTENCVAHNGSLIPVKGKDIMVQAWYQGGFSVFDFTDSANPTEFAYWDRGPISTTSLELGGPWSVYWYNGHIYSSDITRGLEVFSIDDPLVNAAKKVKMGTFNAQSQPSYAG</sequence>
<name>A0A7Y9YEU3_9ACTN</name>
<dbReference type="Proteomes" id="UP000537326">
    <property type="component" value="Unassembled WGS sequence"/>
</dbReference>
<dbReference type="RefSeq" id="WP_179530243.1">
    <property type="nucleotide sequence ID" value="NZ_BAAAPP010000012.1"/>
</dbReference>
<dbReference type="EMBL" id="JACBZI010000001">
    <property type="protein sequence ID" value="NYI09230.1"/>
    <property type="molecule type" value="Genomic_DNA"/>
</dbReference>
<keyword evidence="1" id="KW-0732">Signal</keyword>
<evidence type="ECO:0000313" key="2">
    <source>
        <dbReference type="EMBL" id="NYI09230.1"/>
    </source>
</evidence>
<accession>A0A7Y9YEU3</accession>
<keyword evidence="3" id="KW-1185">Reference proteome</keyword>
<evidence type="ECO:0000256" key="1">
    <source>
        <dbReference type="SAM" id="SignalP"/>
    </source>
</evidence>
<proteinExistence type="predicted"/>
<feature type="signal peptide" evidence="1">
    <location>
        <begin position="1"/>
        <end position="29"/>
    </location>
</feature>
<evidence type="ECO:0000313" key="3">
    <source>
        <dbReference type="Proteomes" id="UP000537326"/>
    </source>
</evidence>
<gene>
    <name evidence="2" type="ORF">BKA05_000745</name>
</gene>
<dbReference type="AlphaFoldDB" id="A0A7Y9YEU3"/>
<organism evidence="2 3">
    <name type="scientific">Nocardioides marinus</name>
    <dbReference type="NCBI Taxonomy" id="374514"/>
    <lineage>
        <taxon>Bacteria</taxon>
        <taxon>Bacillati</taxon>
        <taxon>Actinomycetota</taxon>
        <taxon>Actinomycetes</taxon>
        <taxon>Propionibacteriales</taxon>
        <taxon>Nocardioidaceae</taxon>
        <taxon>Nocardioides</taxon>
    </lineage>
</organism>
<evidence type="ECO:0008006" key="4">
    <source>
        <dbReference type="Google" id="ProtNLM"/>
    </source>
</evidence>
<reference evidence="2 3" key="1">
    <citation type="submission" date="2020-07" db="EMBL/GenBank/DDBJ databases">
        <title>Sequencing the genomes of 1000 actinobacteria strains.</title>
        <authorList>
            <person name="Klenk H.-P."/>
        </authorList>
    </citation>
    <scope>NUCLEOTIDE SEQUENCE [LARGE SCALE GENOMIC DNA]</scope>
    <source>
        <strain evidence="2 3">DSM 18248</strain>
    </source>
</reference>
<protein>
    <recommendedName>
        <fullName evidence="4">LVIVD repeat-containing protein</fullName>
    </recommendedName>
</protein>
<feature type="chain" id="PRO_5039040292" description="LVIVD repeat-containing protein" evidence="1">
    <location>
        <begin position="30"/>
        <end position="520"/>
    </location>
</feature>
<dbReference type="SUPFAM" id="SSF75011">
    <property type="entry name" value="3-carboxy-cis,cis-mucoante lactonizing enzyme"/>
    <property type="match status" value="1"/>
</dbReference>